<name>T1J417_STRMM</name>
<accession>T1J417</accession>
<keyword evidence="1" id="KW-0812">Transmembrane</keyword>
<feature type="transmembrane region" description="Helical" evidence="1">
    <location>
        <begin position="12"/>
        <end position="29"/>
    </location>
</feature>
<dbReference type="Gene3D" id="2.60.40.10">
    <property type="entry name" value="Immunoglobulins"/>
    <property type="match status" value="1"/>
</dbReference>
<protein>
    <recommendedName>
        <fullName evidence="4">PKD domain-containing protein</fullName>
    </recommendedName>
</protein>
<organism evidence="2 3">
    <name type="scientific">Strigamia maritima</name>
    <name type="common">European centipede</name>
    <name type="synonym">Geophilus maritimus</name>
    <dbReference type="NCBI Taxonomy" id="126957"/>
    <lineage>
        <taxon>Eukaryota</taxon>
        <taxon>Metazoa</taxon>
        <taxon>Ecdysozoa</taxon>
        <taxon>Arthropoda</taxon>
        <taxon>Myriapoda</taxon>
        <taxon>Chilopoda</taxon>
        <taxon>Pleurostigmophora</taxon>
        <taxon>Geophilomorpha</taxon>
        <taxon>Linotaeniidae</taxon>
        <taxon>Strigamia</taxon>
    </lineage>
</organism>
<dbReference type="eggNOG" id="ENOG502QVR8">
    <property type="taxonomic scope" value="Eukaryota"/>
</dbReference>
<dbReference type="OMA" id="PPLTMCW"/>
<dbReference type="InterPro" id="IPR013783">
    <property type="entry name" value="Ig-like_fold"/>
</dbReference>
<dbReference type="AlphaFoldDB" id="T1J417"/>
<reference evidence="3" key="1">
    <citation type="submission" date="2011-05" db="EMBL/GenBank/DDBJ databases">
        <authorList>
            <person name="Richards S.R."/>
            <person name="Qu J."/>
            <person name="Jiang H."/>
            <person name="Jhangiani S.N."/>
            <person name="Agravi P."/>
            <person name="Goodspeed R."/>
            <person name="Gross S."/>
            <person name="Mandapat C."/>
            <person name="Jackson L."/>
            <person name="Mathew T."/>
            <person name="Pu L."/>
            <person name="Thornton R."/>
            <person name="Saada N."/>
            <person name="Wilczek-Boney K.B."/>
            <person name="Lee S."/>
            <person name="Kovar C."/>
            <person name="Wu Y."/>
            <person name="Scherer S.E."/>
            <person name="Worley K.C."/>
            <person name="Muzny D.M."/>
            <person name="Gibbs R."/>
        </authorList>
    </citation>
    <scope>NUCLEOTIDE SEQUENCE</scope>
    <source>
        <strain evidence="3">Brora</strain>
    </source>
</reference>
<sequence length="449" mass="50866">MNQGKTPISEQYLLSLIFVTILSFQIVVGEKIEISNNGPVIFGSNITFTANLTNTHDKEFKWIWEDNYKPPHKIHQTAKNTSNITLSYDQPGRYVMKLEIKDGSERKAEGDNHFEITAVIPGTLEIYQYGKLVPRDQYLSCRNETVLVTKIHDPSDYFSKANINYIWNINNNIVIGENGPNLTRTFDEPKDWNVLVVATAYLPDGNRGKYVGGSFSTTVKSRAPIDTINVTGKVVLKHGDLVDLQVDCDGSNPWSYCWMAVPEINGSQIEDAVCSEVLTTNDCQFKVIYYFRKSGHHEMLLNISNDVNRVIKRQGITIYTAVPEPQLSTVIIPVVCSLLAIAIVLIGIFSYAQSRRQFHIEVADFDFTSADSFSYQTFCQQLKEAFASLRLPGSSSCLCEREWNFLDCGSKTESDAPMEDEFRRDFCRRDRLVESADDESSIREFINSN</sequence>
<keyword evidence="3" id="KW-1185">Reference proteome</keyword>
<dbReference type="STRING" id="126957.T1J417"/>
<dbReference type="PhylomeDB" id="T1J417"/>
<keyword evidence="1" id="KW-0472">Membrane</keyword>
<proteinExistence type="predicted"/>
<feature type="transmembrane region" description="Helical" evidence="1">
    <location>
        <begin position="330"/>
        <end position="352"/>
    </location>
</feature>
<dbReference type="Proteomes" id="UP000014500">
    <property type="component" value="Unassembled WGS sequence"/>
</dbReference>
<dbReference type="PANTHER" id="PTHR11861">
    <property type="entry name" value="MELANOCYTE PROTEIN PMEL 17-RELATED"/>
    <property type="match status" value="1"/>
</dbReference>
<evidence type="ECO:0000313" key="2">
    <source>
        <dbReference type="EnsemblMetazoa" id="SMAR008345-PA"/>
    </source>
</evidence>
<evidence type="ECO:0008006" key="4">
    <source>
        <dbReference type="Google" id="ProtNLM"/>
    </source>
</evidence>
<dbReference type="PANTHER" id="PTHR11861:SF8">
    <property type="entry name" value="PKD DOMAIN-CONTAINING PROTEIN"/>
    <property type="match status" value="1"/>
</dbReference>
<dbReference type="EMBL" id="JH431834">
    <property type="status" value="NOT_ANNOTATED_CDS"/>
    <property type="molecule type" value="Genomic_DNA"/>
</dbReference>
<keyword evidence="1" id="KW-1133">Transmembrane helix</keyword>
<evidence type="ECO:0000256" key="1">
    <source>
        <dbReference type="SAM" id="Phobius"/>
    </source>
</evidence>
<reference evidence="2" key="2">
    <citation type="submission" date="2015-02" db="UniProtKB">
        <authorList>
            <consortium name="EnsemblMetazoa"/>
        </authorList>
    </citation>
    <scope>IDENTIFICATION</scope>
</reference>
<dbReference type="GO" id="GO:0005886">
    <property type="term" value="C:plasma membrane"/>
    <property type="evidence" value="ECO:0007669"/>
    <property type="project" value="TreeGrafter"/>
</dbReference>
<evidence type="ECO:0000313" key="3">
    <source>
        <dbReference type="Proteomes" id="UP000014500"/>
    </source>
</evidence>
<dbReference type="EnsemblMetazoa" id="SMAR008345-RA">
    <property type="protein sequence ID" value="SMAR008345-PA"/>
    <property type="gene ID" value="SMAR008345"/>
</dbReference>
<dbReference type="InterPro" id="IPR045219">
    <property type="entry name" value="PKAT"/>
</dbReference>
<dbReference type="HOGENOM" id="CLU_042450_0_0_1"/>